<feature type="domain" description="CUB" evidence="21">
    <location>
        <begin position="15"/>
        <end position="135"/>
    </location>
</feature>
<evidence type="ECO:0000256" key="12">
    <source>
        <dbReference type="ARBA" id="ARBA00023137"/>
    </source>
</evidence>
<dbReference type="Pfam" id="PF00629">
    <property type="entry name" value="MAM"/>
    <property type="match status" value="1"/>
</dbReference>
<evidence type="ECO:0000256" key="4">
    <source>
        <dbReference type="ARBA" id="ARBA00022679"/>
    </source>
</evidence>
<evidence type="ECO:0000256" key="10">
    <source>
        <dbReference type="ARBA" id="ARBA00022989"/>
    </source>
</evidence>
<evidence type="ECO:0000256" key="1">
    <source>
        <dbReference type="ARBA" id="ARBA00004167"/>
    </source>
</evidence>
<dbReference type="SUPFAM" id="SSF49854">
    <property type="entry name" value="Spermadhesin, CUB domain"/>
    <property type="match status" value="1"/>
</dbReference>
<comment type="subcellular location">
    <subcellularLocation>
        <location evidence="1">Membrane</location>
        <topology evidence="1">Single-pass membrane protein</topology>
    </subcellularLocation>
</comment>
<feature type="domain" description="Ig-like" evidence="24">
    <location>
        <begin position="414"/>
        <end position="516"/>
    </location>
</feature>
<dbReference type="SUPFAM" id="SSF49265">
    <property type="entry name" value="Fibronectin type III"/>
    <property type="match status" value="1"/>
</dbReference>
<dbReference type="SMART" id="SM00409">
    <property type="entry name" value="IG"/>
    <property type="match status" value="4"/>
</dbReference>
<feature type="domain" description="Ig-like" evidence="24">
    <location>
        <begin position="625"/>
        <end position="711"/>
    </location>
</feature>
<dbReference type="SMART" id="SM00137">
    <property type="entry name" value="MAM"/>
    <property type="match status" value="1"/>
</dbReference>
<dbReference type="InterPro" id="IPR003599">
    <property type="entry name" value="Ig_sub"/>
</dbReference>
<dbReference type="InterPro" id="IPR003961">
    <property type="entry name" value="FN3_dom"/>
</dbReference>
<dbReference type="Gene3D" id="2.60.120.200">
    <property type="match status" value="1"/>
</dbReference>
<evidence type="ECO:0000256" key="13">
    <source>
        <dbReference type="ARBA" id="ARBA00023157"/>
    </source>
</evidence>
<dbReference type="GO" id="GO:0043235">
    <property type="term" value="C:receptor complex"/>
    <property type="evidence" value="ECO:0007669"/>
    <property type="project" value="TreeGrafter"/>
</dbReference>
<organism evidence="26 27">
    <name type="scientific">Acanthaster planci</name>
    <name type="common">Crown-of-thorns starfish</name>
    <dbReference type="NCBI Taxonomy" id="133434"/>
    <lineage>
        <taxon>Eukaryota</taxon>
        <taxon>Metazoa</taxon>
        <taxon>Echinodermata</taxon>
        <taxon>Eleutherozoa</taxon>
        <taxon>Asterozoa</taxon>
        <taxon>Asteroidea</taxon>
        <taxon>Valvatacea</taxon>
        <taxon>Valvatida</taxon>
        <taxon>Acanthasteridae</taxon>
        <taxon>Acanthaster</taxon>
    </lineage>
</organism>
<comment type="similarity">
    <text evidence="2">Belongs to the protein kinase superfamily. CAMK Ser/Thr protein kinase family.</text>
</comment>
<dbReference type="PROSITE" id="PS50835">
    <property type="entry name" value="IG_LIKE"/>
    <property type="match status" value="4"/>
</dbReference>
<dbReference type="InterPro" id="IPR000719">
    <property type="entry name" value="Prot_kinase_dom"/>
</dbReference>
<dbReference type="PROSITE" id="PS50011">
    <property type="entry name" value="PROTEIN_KINASE_DOM"/>
    <property type="match status" value="1"/>
</dbReference>
<accession>A0A8B7ZQ55</accession>
<keyword evidence="20" id="KW-0732">Signal</keyword>
<feature type="domain" description="MAM" evidence="23">
    <location>
        <begin position="143"/>
        <end position="308"/>
    </location>
</feature>
<feature type="domain" description="Fibronectin type-III" evidence="25">
    <location>
        <begin position="720"/>
        <end position="817"/>
    </location>
</feature>
<keyword evidence="16" id="KW-0393">Immunoglobulin domain</keyword>
<evidence type="ECO:0000259" key="25">
    <source>
        <dbReference type="PROSITE" id="PS50853"/>
    </source>
</evidence>
<evidence type="ECO:0000256" key="2">
    <source>
        <dbReference type="ARBA" id="ARBA00006692"/>
    </source>
</evidence>
<keyword evidence="15" id="KW-0325">Glycoprotein</keyword>
<keyword evidence="9" id="KW-0067">ATP-binding</keyword>
<dbReference type="GO" id="GO:0007169">
    <property type="term" value="P:cell surface receptor protein tyrosine kinase signaling pathway"/>
    <property type="evidence" value="ECO:0007669"/>
    <property type="project" value="TreeGrafter"/>
</dbReference>
<dbReference type="PANTHER" id="PTHR24416:SF611">
    <property type="entry name" value="TYROSINE-PROTEIN KINASE TRANSMEMBRANE RECEPTOR ROR"/>
    <property type="match status" value="1"/>
</dbReference>
<dbReference type="InterPro" id="IPR007110">
    <property type="entry name" value="Ig-like_dom"/>
</dbReference>
<dbReference type="CDD" id="cd00063">
    <property type="entry name" value="FN3"/>
    <property type="match status" value="1"/>
</dbReference>
<dbReference type="Proteomes" id="UP000694845">
    <property type="component" value="Unplaced"/>
</dbReference>
<feature type="domain" description="Ig-like" evidence="24">
    <location>
        <begin position="313"/>
        <end position="408"/>
    </location>
</feature>
<dbReference type="Gene3D" id="1.10.510.10">
    <property type="entry name" value="Transferase(Phosphotransferase) domain 1"/>
    <property type="match status" value="1"/>
</dbReference>
<keyword evidence="13" id="KW-1015">Disulfide bond</keyword>
<dbReference type="InterPro" id="IPR001245">
    <property type="entry name" value="Ser-Thr/Tyr_kinase_cat_dom"/>
</dbReference>
<evidence type="ECO:0000313" key="26">
    <source>
        <dbReference type="Proteomes" id="UP000694845"/>
    </source>
</evidence>
<dbReference type="OrthoDB" id="1668230at2759"/>
<keyword evidence="26" id="KW-1185">Reference proteome</keyword>
<dbReference type="EC" id="2.7.10.1" evidence="3"/>
<dbReference type="PROSITE" id="PS50853">
    <property type="entry name" value="FN3"/>
    <property type="match status" value="1"/>
</dbReference>
<keyword evidence="12" id="KW-0829">Tyrosine-protein kinase</keyword>
<protein>
    <recommendedName>
        <fullName evidence="3">receptor protein-tyrosine kinase</fullName>
        <ecNumber evidence="3">2.7.10.1</ecNumber>
    </recommendedName>
</protein>
<dbReference type="Pfam" id="PF07714">
    <property type="entry name" value="PK_Tyr_Ser-Thr"/>
    <property type="match status" value="1"/>
</dbReference>
<dbReference type="Gene3D" id="3.30.200.20">
    <property type="entry name" value="Phosphorylase Kinase, domain 1"/>
    <property type="match status" value="1"/>
</dbReference>
<dbReference type="CDD" id="cd06263">
    <property type="entry name" value="MAM"/>
    <property type="match status" value="1"/>
</dbReference>
<reference evidence="27" key="1">
    <citation type="submission" date="2025-08" db="UniProtKB">
        <authorList>
            <consortium name="RefSeq"/>
        </authorList>
    </citation>
    <scope>IDENTIFICATION</scope>
</reference>
<evidence type="ECO:0000259" key="23">
    <source>
        <dbReference type="PROSITE" id="PS50060"/>
    </source>
</evidence>
<evidence type="ECO:0000256" key="8">
    <source>
        <dbReference type="ARBA" id="ARBA00022777"/>
    </source>
</evidence>
<dbReference type="PROSITE" id="PS50060">
    <property type="entry name" value="MAM_2"/>
    <property type="match status" value="1"/>
</dbReference>
<keyword evidence="14" id="KW-0675">Receptor</keyword>
<feature type="signal peptide" evidence="20">
    <location>
        <begin position="1"/>
        <end position="21"/>
    </location>
</feature>
<evidence type="ECO:0000256" key="20">
    <source>
        <dbReference type="SAM" id="SignalP"/>
    </source>
</evidence>
<evidence type="ECO:0000256" key="15">
    <source>
        <dbReference type="ARBA" id="ARBA00023180"/>
    </source>
</evidence>
<dbReference type="InterPro" id="IPR036179">
    <property type="entry name" value="Ig-like_dom_sf"/>
</dbReference>
<keyword evidence="7" id="KW-0547">Nucleotide-binding</keyword>
<feature type="region of interest" description="Disordered" evidence="18">
    <location>
        <begin position="163"/>
        <end position="183"/>
    </location>
</feature>
<dbReference type="SUPFAM" id="SSF48726">
    <property type="entry name" value="Immunoglobulin"/>
    <property type="match status" value="4"/>
</dbReference>
<feature type="chain" id="PRO_5034225515" description="receptor protein-tyrosine kinase" evidence="20">
    <location>
        <begin position="22"/>
        <end position="1224"/>
    </location>
</feature>
<dbReference type="InterPro" id="IPR050122">
    <property type="entry name" value="RTK"/>
</dbReference>
<keyword evidence="5 19" id="KW-0812">Transmembrane</keyword>
<dbReference type="InterPro" id="IPR035914">
    <property type="entry name" value="Sperma_CUB_dom_sf"/>
</dbReference>
<evidence type="ECO:0000256" key="9">
    <source>
        <dbReference type="ARBA" id="ARBA00022840"/>
    </source>
</evidence>
<dbReference type="SMART" id="SM00408">
    <property type="entry name" value="IGc2"/>
    <property type="match status" value="1"/>
</dbReference>
<evidence type="ECO:0000256" key="11">
    <source>
        <dbReference type="ARBA" id="ARBA00023136"/>
    </source>
</evidence>
<evidence type="ECO:0000256" key="19">
    <source>
        <dbReference type="SAM" id="Phobius"/>
    </source>
</evidence>
<dbReference type="PROSITE" id="PS01180">
    <property type="entry name" value="CUB"/>
    <property type="match status" value="1"/>
</dbReference>
<proteinExistence type="inferred from homology"/>
<evidence type="ECO:0000256" key="16">
    <source>
        <dbReference type="ARBA" id="ARBA00023319"/>
    </source>
</evidence>
<feature type="compositionally biased region" description="Basic and acidic residues" evidence="18">
    <location>
        <begin position="856"/>
        <end position="870"/>
    </location>
</feature>
<dbReference type="FunFam" id="1.10.510.10:FF:000554">
    <property type="entry name" value="Predicted protein"/>
    <property type="match status" value="1"/>
</dbReference>
<evidence type="ECO:0000313" key="27">
    <source>
        <dbReference type="RefSeq" id="XP_022107192.1"/>
    </source>
</evidence>
<dbReference type="Pfam" id="PF00431">
    <property type="entry name" value="CUB"/>
    <property type="match status" value="1"/>
</dbReference>
<sequence length="1224" mass="134313">METCNCIVVLFLAMCLQDTSASLNVLNIRPYGTARITSPSYPDQYPRNLDITWAIQTVDHWRIHVIASSFHLESCCDWLAGGDSTDSNNLTTETFRSLGRFAGPEALSDGPAMWLRFRTDGSFSYSGFCVWAISVPAARSVHFNCTFEDGMCGWAQSRDDDSDWSLNSGGTTSSNTGPSTDSTRGDASGVYVYYEATGGGAGDTAVLLSPVMHSIAGFCFGFSYNMYGDTMGTLNVYQVPFNGNISEGEIIFTRSGQQTTAATWLSERICLRNVETRFKIALQAERGSNYKPDIAIDDLSAEDFSTPILLWDPNTIFPPLGGISHAVAGNDQTYICQVPRLQDPASLKWTVDWQEVTATRNSSLQDDSGLYTSTSILTLPAADIHQGQIVQCYAQTDDHGLLSTTVMTHVKVPPSQTSLSLYGSSGALAARVSLVEGEPYSFLCTVRQTRPAATIRWLLDENDQRTDPPPSGDRDTLMDTTSSWTLVPSRANHGQRVKCAASTAESQSPLPSVTATLDVTGPPDSPTISGLQSVTENERIQLRCQARRGYPDDWELVWSDEGSTLAGSLTTAISTSGSRFTFTSMLNFELSREDDGRVINCTARRRGSSQRVTASLGPINVHYHPYLSEPVAPGPVWEGDDVILSCSADANPKPANFIIWEKVGSFASLPSVYSDGTSTLTLLNISREQAGPYRCRGDNGVPPLVHSSHINLTVRFKPYPPLDVSIQQGRITTESLTVKWTPGSEGGEKQWFYVSYSETGYTGDSVSAIRSVKLYNVSEYTLVGLRPDTEYEVEVYAENANGASEAVKTLGTTLRPLVTTCLYLVGIGALTLLLFISTVINLTQCYRSKNTRQKPSKKETQPQSVSERKAGTRVSSRVVEDMTSYENVAIPMQTVRARVVDPVESTYHDTSDCQATISRDQLIFVRELNQGAFFKLLLARAKGIERSGVVTPVALKTVKDETDQKERQNLIWELKSMKSLTRHSNIVQLLGYCIEKDPMYIILEYTANGTLKELLADHQSQSEAVYDNLRGAADSSLTPQTLLSLAKGVADGMAFLASHACLHKDLAACNVYVGDGMVSKLSDFGFVSDVAHMRKYQRQNQGCVPLRWMALESVRDDVYTTESDVWSFGILLWEIVTLGCKPYPTMSAEKVAAKLKSGYRMPRPSHCHTKVYQLMLACWARNPSARPTFATVGEKLGKLMGKANEYISLEGYQGHLYKANVADG</sequence>
<dbReference type="SUPFAM" id="SSF56112">
    <property type="entry name" value="Protein kinase-like (PK-like)"/>
    <property type="match status" value="1"/>
</dbReference>
<keyword evidence="8" id="KW-0418">Kinase</keyword>
<evidence type="ECO:0000256" key="3">
    <source>
        <dbReference type="ARBA" id="ARBA00011902"/>
    </source>
</evidence>
<dbReference type="GO" id="GO:0004714">
    <property type="term" value="F:transmembrane receptor protein tyrosine kinase activity"/>
    <property type="evidence" value="ECO:0007669"/>
    <property type="project" value="UniProtKB-EC"/>
</dbReference>
<dbReference type="PROSITE" id="PS00109">
    <property type="entry name" value="PROTEIN_KINASE_TYR"/>
    <property type="match status" value="1"/>
</dbReference>
<keyword evidence="10 19" id="KW-1133">Transmembrane helix</keyword>
<evidence type="ECO:0000259" key="24">
    <source>
        <dbReference type="PROSITE" id="PS50835"/>
    </source>
</evidence>
<dbReference type="CDD" id="cd00192">
    <property type="entry name" value="PTKc"/>
    <property type="match status" value="1"/>
</dbReference>
<dbReference type="GO" id="GO:0005524">
    <property type="term" value="F:ATP binding"/>
    <property type="evidence" value="ECO:0007669"/>
    <property type="project" value="UniProtKB-KW"/>
</dbReference>
<dbReference type="RefSeq" id="XP_022107192.1">
    <property type="nucleotide sequence ID" value="XM_022251500.1"/>
</dbReference>
<dbReference type="KEGG" id="aplc:110988194"/>
<dbReference type="Pfam" id="PF13927">
    <property type="entry name" value="Ig_3"/>
    <property type="match status" value="1"/>
</dbReference>
<comment type="caution">
    <text evidence="17">Lacks conserved residue(s) required for the propagation of feature annotation.</text>
</comment>
<dbReference type="InterPro" id="IPR000859">
    <property type="entry name" value="CUB_dom"/>
</dbReference>
<dbReference type="SMART" id="SM00060">
    <property type="entry name" value="FN3"/>
    <property type="match status" value="1"/>
</dbReference>
<dbReference type="InterPro" id="IPR036116">
    <property type="entry name" value="FN3_sf"/>
</dbReference>
<dbReference type="InterPro" id="IPR008266">
    <property type="entry name" value="Tyr_kinase_AS"/>
</dbReference>
<dbReference type="CDD" id="cd00041">
    <property type="entry name" value="CUB"/>
    <property type="match status" value="1"/>
</dbReference>
<keyword evidence="4" id="KW-0808">Transferase</keyword>
<evidence type="ECO:0000259" key="22">
    <source>
        <dbReference type="PROSITE" id="PS50011"/>
    </source>
</evidence>
<feature type="domain" description="Ig-like" evidence="24">
    <location>
        <begin position="526"/>
        <end position="617"/>
    </location>
</feature>
<dbReference type="Gene3D" id="2.60.120.290">
    <property type="entry name" value="Spermadhesin, CUB domain"/>
    <property type="match status" value="1"/>
</dbReference>
<evidence type="ECO:0000256" key="5">
    <source>
        <dbReference type="ARBA" id="ARBA00022692"/>
    </source>
</evidence>
<feature type="transmembrane region" description="Helical" evidence="19">
    <location>
        <begin position="822"/>
        <end position="842"/>
    </location>
</feature>
<keyword evidence="11 19" id="KW-0472">Membrane</keyword>
<dbReference type="SUPFAM" id="SSF49899">
    <property type="entry name" value="Concanavalin A-like lectins/glucanases"/>
    <property type="match status" value="1"/>
</dbReference>
<evidence type="ECO:0000256" key="18">
    <source>
        <dbReference type="SAM" id="MobiDB-lite"/>
    </source>
</evidence>
<dbReference type="Gene3D" id="2.60.40.10">
    <property type="entry name" value="Immunoglobulins"/>
    <property type="match status" value="5"/>
</dbReference>
<keyword evidence="6" id="KW-0677">Repeat</keyword>
<dbReference type="GO" id="GO:0005886">
    <property type="term" value="C:plasma membrane"/>
    <property type="evidence" value="ECO:0007669"/>
    <property type="project" value="TreeGrafter"/>
</dbReference>
<evidence type="ECO:0000256" key="14">
    <source>
        <dbReference type="ARBA" id="ARBA00023170"/>
    </source>
</evidence>
<name>A0A8B7ZQ55_ACAPL</name>
<evidence type="ECO:0000256" key="6">
    <source>
        <dbReference type="ARBA" id="ARBA00022737"/>
    </source>
</evidence>
<dbReference type="SMART" id="SM00042">
    <property type="entry name" value="CUB"/>
    <property type="match status" value="1"/>
</dbReference>
<dbReference type="GeneID" id="110988194"/>
<gene>
    <name evidence="27" type="primary">LOC110988194</name>
</gene>
<dbReference type="Pfam" id="PF08205">
    <property type="entry name" value="C2-set_2"/>
    <property type="match status" value="2"/>
</dbReference>
<dbReference type="PRINTS" id="PR00109">
    <property type="entry name" value="TYRKINASE"/>
</dbReference>
<evidence type="ECO:0000256" key="17">
    <source>
        <dbReference type="PROSITE-ProRule" id="PRU00059"/>
    </source>
</evidence>
<feature type="domain" description="Protein kinase" evidence="22">
    <location>
        <begin position="922"/>
        <end position="1207"/>
    </location>
</feature>
<dbReference type="InterPro" id="IPR013783">
    <property type="entry name" value="Ig-like_fold"/>
</dbReference>
<evidence type="ECO:0000256" key="7">
    <source>
        <dbReference type="ARBA" id="ARBA00022741"/>
    </source>
</evidence>
<dbReference type="AlphaFoldDB" id="A0A8B7ZQ55"/>
<feature type="compositionally biased region" description="Low complexity" evidence="18">
    <location>
        <begin position="168"/>
        <end position="182"/>
    </location>
</feature>
<dbReference type="InterPro" id="IPR011009">
    <property type="entry name" value="Kinase-like_dom_sf"/>
</dbReference>
<dbReference type="InterPro" id="IPR013162">
    <property type="entry name" value="CD80_C2-set"/>
</dbReference>
<dbReference type="InterPro" id="IPR013320">
    <property type="entry name" value="ConA-like_dom_sf"/>
</dbReference>
<dbReference type="InterPro" id="IPR000998">
    <property type="entry name" value="MAM_dom"/>
</dbReference>
<dbReference type="Pfam" id="PF00041">
    <property type="entry name" value="fn3"/>
    <property type="match status" value="1"/>
</dbReference>
<evidence type="ECO:0000259" key="21">
    <source>
        <dbReference type="PROSITE" id="PS01180"/>
    </source>
</evidence>
<dbReference type="InterPro" id="IPR003598">
    <property type="entry name" value="Ig_sub2"/>
</dbReference>
<dbReference type="PANTHER" id="PTHR24416">
    <property type="entry name" value="TYROSINE-PROTEIN KINASE RECEPTOR"/>
    <property type="match status" value="1"/>
</dbReference>
<feature type="region of interest" description="Disordered" evidence="18">
    <location>
        <begin position="850"/>
        <end position="876"/>
    </location>
</feature>